<dbReference type="EMBL" id="JBFDAA010000011">
    <property type="protein sequence ID" value="KAL1124202.1"/>
    <property type="molecule type" value="Genomic_DNA"/>
</dbReference>
<sequence>MPNSNWATNVGIGTPLKSNKKKVEDVLPPPEDSATLLVKTSSAVFMTTVKVRQVTLRPPTKSPGKGVASSHVNHRPVSSSAARPPTGPVSFRVHLDMTSAQMQVQQTNNGAANNVDIPNSNQSLGRIHVVSQQPILKQYWQRQSEVSALKLWSAVPFGTLYYRPSLYYSGDVNYDPGSTAEDGDWPKPVCQNAVASPYWIRM</sequence>
<reference evidence="2 3" key="1">
    <citation type="submission" date="2024-07" db="EMBL/GenBank/DDBJ databases">
        <title>Chromosome-level genome assembly of the water stick insect Ranatra chinensis (Heteroptera: Nepidae).</title>
        <authorList>
            <person name="Liu X."/>
        </authorList>
    </citation>
    <scope>NUCLEOTIDE SEQUENCE [LARGE SCALE GENOMIC DNA]</scope>
    <source>
        <strain evidence="2">Cailab_2021Rc</strain>
        <tissue evidence="2">Muscle</tissue>
    </source>
</reference>
<accession>A0ABD0YAB8</accession>
<dbReference type="AlphaFoldDB" id="A0ABD0YAB8"/>
<evidence type="ECO:0000313" key="2">
    <source>
        <dbReference type="EMBL" id="KAL1124202.1"/>
    </source>
</evidence>
<organism evidence="2 3">
    <name type="scientific">Ranatra chinensis</name>
    <dbReference type="NCBI Taxonomy" id="642074"/>
    <lineage>
        <taxon>Eukaryota</taxon>
        <taxon>Metazoa</taxon>
        <taxon>Ecdysozoa</taxon>
        <taxon>Arthropoda</taxon>
        <taxon>Hexapoda</taxon>
        <taxon>Insecta</taxon>
        <taxon>Pterygota</taxon>
        <taxon>Neoptera</taxon>
        <taxon>Paraneoptera</taxon>
        <taxon>Hemiptera</taxon>
        <taxon>Heteroptera</taxon>
        <taxon>Panheteroptera</taxon>
        <taxon>Nepomorpha</taxon>
        <taxon>Nepidae</taxon>
        <taxon>Ranatrinae</taxon>
        <taxon>Ranatra</taxon>
    </lineage>
</organism>
<protein>
    <submittedName>
        <fullName evidence="2">Uncharacterized protein</fullName>
    </submittedName>
</protein>
<evidence type="ECO:0000313" key="3">
    <source>
        <dbReference type="Proteomes" id="UP001558652"/>
    </source>
</evidence>
<keyword evidence="3" id="KW-1185">Reference proteome</keyword>
<feature type="region of interest" description="Disordered" evidence="1">
    <location>
        <begin position="56"/>
        <end position="87"/>
    </location>
</feature>
<proteinExistence type="predicted"/>
<dbReference type="Proteomes" id="UP001558652">
    <property type="component" value="Unassembled WGS sequence"/>
</dbReference>
<gene>
    <name evidence="2" type="ORF">AAG570_001972</name>
</gene>
<evidence type="ECO:0000256" key="1">
    <source>
        <dbReference type="SAM" id="MobiDB-lite"/>
    </source>
</evidence>
<comment type="caution">
    <text evidence="2">The sequence shown here is derived from an EMBL/GenBank/DDBJ whole genome shotgun (WGS) entry which is preliminary data.</text>
</comment>
<name>A0ABD0YAB8_9HEMI</name>